<feature type="region of interest" description="Disordered" evidence="1">
    <location>
        <begin position="1"/>
        <end position="36"/>
    </location>
</feature>
<evidence type="ECO:0000256" key="1">
    <source>
        <dbReference type="SAM" id="MobiDB-lite"/>
    </source>
</evidence>
<dbReference type="EMBL" id="GFDF01011495">
    <property type="protein sequence ID" value="JAV02589.1"/>
    <property type="molecule type" value="Transcribed_RNA"/>
</dbReference>
<feature type="compositionally biased region" description="Basic and acidic residues" evidence="1">
    <location>
        <begin position="1"/>
        <end position="23"/>
    </location>
</feature>
<accession>A0A1L8D7Z6</accession>
<evidence type="ECO:0000313" key="2">
    <source>
        <dbReference type="EMBL" id="JAV02589.1"/>
    </source>
</evidence>
<organism evidence="2">
    <name type="scientific">Nyssomyia neivai</name>
    <dbReference type="NCBI Taxonomy" id="330878"/>
    <lineage>
        <taxon>Eukaryota</taxon>
        <taxon>Metazoa</taxon>
        <taxon>Ecdysozoa</taxon>
        <taxon>Arthropoda</taxon>
        <taxon>Hexapoda</taxon>
        <taxon>Insecta</taxon>
        <taxon>Pterygota</taxon>
        <taxon>Neoptera</taxon>
        <taxon>Endopterygota</taxon>
        <taxon>Diptera</taxon>
        <taxon>Nematocera</taxon>
        <taxon>Psychodoidea</taxon>
        <taxon>Psychodidae</taxon>
        <taxon>Nyssomyia</taxon>
    </lineage>
</organism>
<proteinExistence type="predicted"/>
<dbReference type="AlphaFoldDB" id="A0A1L8D7Z6"/>
<reference evidence="2" key="1">
    <citation type="submission" date="2016-12" db="EMBL/GenBank/DDBJ databases">
        <title>An insight into the sialome and mialome of the sand fly, Nyssomyia neivai.</title>
        <authorList>
            <person name="Sebastian V."/>
            <person name="Goulart T.M."/>
            <person name="Oliveira W."/>
            <person name="Calvo E."/>
            <person name="Oliveira L.F."/>
            <person name="Pinto M.C."/>
            <person name="Rosselino A.M."/>
            <person name="Ribeiro J.M."/>
        </authorList>
    </citation>
    <scope>NUCLEOTIDE SEQUENCE</scope>
</reference>
<sequence>MESHLLSMKDERKLEESKNHEGESAVPNYAKQTGVNENTVMQKAKETHPRLKLNEGIKLTPVIGHGSSATLIPLERMKTKVISTSNLSLRLSRNLRDLSSKYKGEVDDGRKAVTETGSVANPLCSPPPLNERDAEHIVRRFELEI</sequence>
<name>A0A1L8D7Z6_9DIPT</name>
<protein>
    <submittedName>
        <fullName evidence="2">Uncharacterized protein</fullName>
    </submittedName>
</protein>